<feature type="transmembrane region" description="Helical" evidence="6">
    <location>
        <begin position="300"/>
        <end position="323"/>
    </location>
</feature>
<feature type="transmembrane region" description="Helical" evidence="6">
    <location>
        <begin position="187"/>
        <end position="207"/>
    </location>
</feature>
<evidence type="ECO:0000256" key="6">
    <source>
        <dbReference type="SAM" id="Phobius"/>
    </source>
</evidence>
<organism evidence="7 8">
    <name type="scientific">Cupriavidus necator</name>
    <name type="common">Alcaligenes eutrophus</name>
    <name type="synonym">Ralstonia eutropha</name>
    <dbReference type="NCBI Taxonomy" id="106590"/>
    <lineage>
        <taxon>Bacteria</taxon>
        <taxon>Pseudomonadati</taxon>
        <taxon>Pseudomonadota</taxon>
        <taxon>Betaproteobacteria</taxon>
        <taxon>Burkholderiales</taxon>
        <taxon>Burkholderiaceae</taxon>
        <taxon>Cupriavidus</taxon>
    </lineage>
</organism>
<protein>
    <submittedName>
        <fullName evidence="7">Cytosine permease</fullName>
    </submittedName>
</protein>
<feature type="transmembrane region" description="Helical" evidence="6">
    <location>
        <begin position="259"/>
        <end position="280"/>
    </location>
</feature>
<feature type="transmembrane region" description="Helical" evidence="6">
    <location>
        <begin position="344"/>
        <end position="362"/>
    </location>
</feature>
<name>A0A1U9UMF0_CUPNE</name>
<proteinExistence type="inferred from homology"/>
<feature type="transmembrane region" description="Helical" evidence="6">
    <location>
        <begin position="409"/>
        <end position="430"/>
    </location>
</feature>
<feature type="transmembrane region" description="Helical" evidence="6">
    <location>
        <begin position="227"/>
        <end position="247"/>
    </location>
</feature>
<dbReference type="EMBL" id="CP017757">
    <property type="protein sequence ID" value="AQV93760.1"/>
    <property type="molecule type" value="Genomic_DNA"/>
</dbReference>
<reference evidence="8" key="1">
    <citation type="submission" date="2017-02" db="EMBL/GenBank/DDBJ databases">
        <title>Complete genome sequence of Cupriavidus necator strain NH9, a 3-chlorobenzoate degrader.</title>
        <authorList>
            <person name="Moriuchi R."/>
            <person name="Dohra H."/>
            <person name="Ogawa N."/>
        </authorList>
    </citation>
    <scope>NUCLEOTIDE SEQUENCE [LARGE SCALE GENOMIC DNA]</scope>
    <source>
        <strain evidence="8">NH9</strain>
    </source>
</reference>
<dbReference type="PANTHER" id="PTHR30569">
    <property type="entry name" value="CYTOSINE TRANSPORTER CODB"/>
    <property type="match status" value="1"/>
</dbReference>
<sequence>MKQKAQSSPAVDADYMFAPVPPDARRPTWKQVMVWVGFGYVATGLFIGGTLAGAAGGAGVSFPMALLAIAIGMGILFVLTSLLGVIAQRTGLSLALLCRYAYGAKGMNLPMLAMGLLTLGWFSAITGMVGDIWGAFIGNPSGIVVLDPGRMGYHIAPITLEVFAACLLCGLLFTATSMSGMKGLERLAVPVAPVIMLIAVLVGIGMLDEGGGLGSFIAASSQKSGLPLSSAVTMLVGSWIAGAIMGVDLFRFSRNARAVWLGSAACFLLTNPLLNIVGYIGTVTVGEYNYVSWMLEKSFLLALAGAVTWTLSLWTTNDAELYCNALYTGPVLQSCGFGVGKKQLVLVAGLAGTVLGALGFYQMFFAQFINYLGIMAPPLAGPLLADYYVKHRGRYDVRELNTQPAFNRAGVGSALFGMMLGLCLELNQWLASWPNGLVALLATVLLYLLLHPILNAKPRPLAQRAS</sequence>
<keyword evidence="5 6" id="KW-0472">Membrane</keyword>
<dbReference type="RefSeq" id="WP_078196082.1">
    <property type="nucleotide sequence ID" value="NZ_CP017757.2"/>
</dbReference>
<dbReference type="OrthoDB" id="9780088at2"/>
<evidence type="ECO:0000256" key="3">
    <source>
        <dbReference type="ARBA" id="ARBA00022692"/>
    </source>
</evidence>
<feature type="transmembrane region" description="Helical" evidence="6">
    <location>
        <begin position="62"/>
        <end position="87"/>
    </location>
</feature>
<dbReference type="InterPro" id="IPR030191">
    <property type="entry name" value="CodB"/>
</dbReference>
<feature type="transmembrane region" description="Helical" evidence="6">
    <location>
        <begin position="368"/>
        <end position="389"/>
    </location>
</feature>
<accession>A0A1U9UMF0</accession>
<comment type="similarity">
    <text evidence="2">Belongs to the purine-cytosine permease (2.A.39) family.</text>
</comment>
<keyword evidence="3 6" id="KW-0812">Transmembrane</keyword>
<dbReference type="Pfam" id="PF02133">
    <property type="entry name" value="Transp_cyt_pur"/>
    <property type="match status" value="1"/>
</dbReference>
<evidence type="ECO:0000256" key="4">
    <source>
        <dbReference type="ARBA" id="ARBA00022989"/>
    </source>
</evidence>
<evidence type="ECO:0000313" key="8">
    <source>
        <dbReference type="Proteomes" id="UP000189627"/>
    </source>
</evidence>
<dbReference type="KEGG" id="cuh:BJN34_07630"/>
<dbReference type="AlphaFoldDB" id="A0A1U9UMF0"/>
<feature type="transmembrane region" description="Helical" evidence="6">
    <location>
        <begin position="108"/>
        <end position="133"/>
    </location>
</feature>
<evidence type="ECO:0000256" key="1">
    <source>
        <dbReference type="ARBA" id="ARBA00004141"/>
    </source>
</evidence>
<dbReference type="PANTHER" id="PTHR30569:SF0">
    <property type="entry name" value="CYTOSINE PERMEASE"/>
    <property type="match status" value="1"/>
</dbReference>
<keyword evidence="4 6" id="KW-1133">Transmembrane helix</keyword>
<dbReference type="Proteomes" id="UP000189627">
    <property type="component" value="Chromosome 1"/>
</dbReference>
<evidence type="ECO:0000256" key="2">
    <source>
        <dbReference type="ARBA" id="ARBA00008974"/>
    </source>
</evidence>
<dbReference type="GO" id="GO:0015209">
    <property type="term" value="F:cytosine transmembrane transporter activity"/>
    <property type="evidence" value="ECO:0007669"/>
    <property type="project" value="InterPro"/>
</dbReference>
<feature type="transmembrane region" description="Helical" evidence="6">
    <location>
        <begin position="32"/>
        <end position="56"/>
    </location>
</feature>
<gene>
    <name evidence="7" type="ORF">BJN34_07630</name>
</gene>
<dbReference type="GO" id="GO:0005886">
    <property type="term" value="C:plasma membrane"/>
    <property type="evidence" value="ECO:0007669"/>
    <property type="project" value="TreeGrafter"/>
</dbReference>
<feature type="transmembrane region" description="Helical" evidence="6">
    <location>
        <begin position="436"/>
        <end position="454"/>
    </location>
</feature>
<dbReference type="Gene3D" id="1.10.4160.10">
    <property type="entry name" value="Hydantoin permease"/>
    <property type="match status" value="1"/>
</dbReference>
<evidence type="ECO:0000256" key="5">
    <source>
        <dbReference type="ARBA" id="ARBA00023136"/>
    </source>
</evidence>
<dbReference type="InterPro" id="IPR001248">
    <property type="entry name" value="Pur-cyt_permease"/>
</dbReference>
<comment type="subcellular location">
    <subcellularLocation>
        <location evidence="1">Membrane</location>
        <topology evidence="1">Multi-pass membrane protein</topology>
    </subcellularLocation>
</comment>
<evidence type="ECO:0000313" key="7">
    <source>
        <dbReference type="EMBL" id="AQV93760.1"/>
    </source>
</evidence>
<feature type="transmembrane region" description="Helical" evidence="6">
    <location>
        <begin position="153"/>
        <end position="175"/>
    </location>
</feature>